<keyword evidence="2" id="KW-1185">Reference proteome</keyword>
<dbReference type="Proteomes" id="UP001432027">
    <property type="component" value="Unassembled WGS sequence"/>
</dbReference>
<dbReference type="AlphaFoldDB" id="A0AAV5TWI7"/>
<accession>A0AAV5TWI7</accession>
<feature type="non-terminal residue" evidence="1">
    <location>
        <position position="1"/>
    </location>
</feature>
<evidence type="ECO:0000313" key="1">
    <source>
        <dbReference type="EMBL" id="GMS98588.1"/>
    </source>
</evidence>
<comment type="caution">
    <text evidence="1">The sequence shown here is derived from an EMBL/GenBank/DDBJ whole genome shotgun (WGS) entry which is preliminary data.</text>
</comment>
<gene>
    <name evidence="1" type="ORF">PENTCL1PPCAC_20763</name>
</gene>
<proteinExistence type="predicted"/>
<reference evidence="1" key="1">
    <citation type="submission" date="2023-10" db="EMBL/GenBank/DDBJ databases">
        <title>Genome assembly of Pristionchus species.</title>
        <authorList>
            <person name="Yoshida K."/>
            <person name="Sommer R.J."/>
        </authorList>
    </citation>
    <scope>NUCLEOTIDE SEQUENCE</scope>
    <source>
        <strain evidence="1">RS0144</strain>
    </source>
</reference>
<sequence length="149" mass="15669">NNNGALCNQETSSSGRLDLLFSQMAEELGLDDNGLLGKESLAENLQISIGDAVDNGSLVGDLLVLRAVVIRDERPDLVDVDRGAMLAISTEMVVPHTNLQNISRMVLVEVDSVVVLTSSITATSGVLAVLTHTTMTVGNVSPKLSGLLL</sequence>
<dbReference type="EMBL" id="BTSX01000005">
    <property type="protein sequence ID" value="GMS98588.1"/>
    <property type="molecule type" value="Genomic_DNA"/>
</dbReference>
<name>A0AAV5TWI7_9BILA</name>
<protein>
    <submittedName>
        <fullName evidence="1">Uncharacterized protein</fullName>
    </submittedName>
</protein>
<organism evidence="1 2">
    <name type="scientific">Pristionchus entomophagus</name>
    <dbReference type="NCBI Taxonomy" id="358040"/>
    <lineage>
        <taxon>Eukaryota</taxon>
        <taxon>Metazoa</taxon>
        <taxon>Ecdysozoa</taxon>
        <taxon>Nematoda</taxon>
        <taxon>Chromadorea</taxon>
        <taxon>Rhabditida</taxon>
        <taxon>Rhabditina</taxon>
        <taxon>Diplogasteromorpha</taxon>
        <taxon>Diplogasteroidea</taxon>
        <taxon>Neodiplogasteridae</taxon>
        <taxon>Pristionchus</taxon>
    </lineage>
</organism>
<evidence type="ECO:0000313" key="2">
    <source>
        <dbReference type="Proteomes" id="UP001432027"/>
    </source>
</evidence>